<reference evidence="2" key="1">
    <citation type="journal article" date="2021" name="Sci. Adv.">
        <title>The American lobster genome reveals insights on longevity, neural, and immune adaptations.</title>
        <authorList>
            <person name="Polinski J.M."/>
            <person name="Zimin A.V."/>
            <person name="Clark K.F."/>
            <person name="Kohn A.B."/>
            <person name="Sadowski N."/>
            <person name="Timp W."/>
            <person name="Ptitsyn A."/>
            <person name="Khanna P."/>
            <person name="Romanova D.Y."/>
            <person name="Williams P."/>
            <person name="Greenwood S.J."/>
            <person name="Moroz L.L."/>
            <person name="Walt D.R."/>
            <person name="Bodnar A.G."/>
        </authorList>
    </citation>
    <scope>NUCLEOTIDE SEQUENCE</scope>
    <source>
        <strain evidence="2">GMGI-L3</strain>
    </source>
</reference>
<evidence type="ECO:0000313" key="2">
    <source>
        <dbReference type="EMBL" id="KAG7157973.1"/>
    </source>
</evidence>
<evidence type="ECO:0000313" key="3">
    <source>
        <dbReference type="Proteomes" id="UP000747542"/>
    </source>
</evidence>
<comment type="caution">
    <text evidence="2">The sequence shown here is derived from an EMBL/GenBank/DDBJ whole genome shotgun (WGS) entry which is preliminary data.</text>
</comment>
<evidence type="ECO:0000259" key="1">
    <source>
        <dbReference type="Pfam" id="PF04991"/>
    </source>
</evidence>
<dbReference type="InterPro" id="IPR007074">
    <property type="entry name" value="LicD/FKTN/FKRP_NTP_transf"/>
</dbReference>
<protein>
    <submittedName>
        <fullName evidence="2">Putative LicD family-like protein 1</fullName>
    </submittedName>
</protein>
<dbReference type="PANTHER" id="PTHR13627:SF34">
    <property type="entry name" value="RIBITOL-5-PHOSPHATE TRANSFERASE"/>
    <property type="match status" value="1"/>
</dbReference>
<dbReference type="GO" id="GO:0009100">
    <property type="term" value="P:glycoprotein metabolic process"/>
    <property type="evidence" value="ECO:0007669"/>
    <property type="project" value="UniProtKB-ARBA"/>
</dbReference>
<proteinExistence type="predicted"/>
<accession>A0A8J5MNG3</accession>
<dbReference type="Proteomes" id="UP000747542">
    <property type="component" value="Unassembled WGS sequence"/>
</dbReference>
<dbReference type="AlphaFoldDB" id="A0A8J5MNG3"/>
<gene>
    <name evidence="2" type="ORF">Hamer_G014839</name>
</gene>
<dbReference type="InterPro" id="IPR052613">
    <property type="entry name" value="LicD_transferase"/>
</dbReference>
<organism evidence="2 3">
    <name type="scientific">Homarus americanus</name>
    <name type="common">American lobster</name>
    <dbReference type="NCBI Taxonomy" id="6706"/>
    <lineage>
        <taxon>Eukaryota</taxon>
        <taxon>Metazoa</taxon>
        <taxon>Ecdysozoa</taxon>
        <taxon>Arthropoda</taxon>
        <taxon>Crustacea</taxon>
        <taxon>Multicrustacea</taxon>
        <taxon>Malacostraca</taxon>
        <taxon>Eumalacostraca</taxon>
        <taxon>Eucarida</taxon>
        <taxon>Decapoda</taxon>
        <taxon>Pleocyemata</taxon>
        <taxon>Astacidea</taxon>
        <taxon>Nephropoidea</taxon>
        <taxon>Nephropidae</taxon>
        <taxon>Homarus</taxon>
    </lineage>
</organism>
<dbReference type="Pfam" id="PF04991">
    <property type="entry name" value="LicD"/>
    <property type="match status" value="1"/>
</dbReference>
<dbReference type="PANTHER" id="PTHR13627">
    <property type="entry name" value="FUKUTIN RELATED PROTEIN"/>
    <property type="match status" value="1"/>
</dbReference>
<feature type="domain" description="LicD/FKTN/FKRP nucleotidyltransferase" evidence="1">
    <location>
        <begin position="440"/>
        <end position="478"/>
    </location>
</feature>
<dbReference type="EMBL" id="JAHLQT010035946">
    <property type="protein sequence ID" value="KAG7157973.1"/>
    <property type="molecule type" value="Genomic_DNA"/>
</dbReference>
<name>A0A8J5MNG3_HOMAM</name>
<sequence>MRLIDMADNIIPVGRAQLDKDKDVVNSAKAIAAETQPLPCLQEPKESCSEGANILQVNYRRRVAFILSEVHREMFRMRGTTTTVDTKWVLKLGALVKELAPSMTNNSSWDYSARIPDMGPAPVLPNKTRHVCPEMYFGPKMGFSFHQHGMEPENCTYVPPFARVLTAVLPAMSWPPQTINFVITQIRKWYDIPIIVIIPKRVVVDPTLRDVKALKIKNETLSGGDLLNKAVEMVTTPYVFMGTSLAHFSNQSSLERLVRVLDELEHVKVAGGAARDLQGHWIHGCLQQRMADYQATYTMGYYYSKYECMYCDDVLTPFITTVKLVNKVAFTSSLSGPAVYRDWLAKVREAGHLTMVCPDVMFFLTNHVNMTSEDWLPMARHWALEKVFSYTGQVHNFSCDAVNITCKRPLRTISCFLLPPCCRAIISQELGYLIDYAKLMNIEYELQAGSALGAVKMGFYLPWDFDHDLIMSQHEYMKWRSINGPFLRQRKCYLNMNIHGRYFTIYCPYFFLELINHANYTSRELLPLEYRHIPTSIMYAGRWTIVSSNPALHTRNKLGIDYLKHAAHWRTLRVTNIGKAKGGYENPGTWNRCREPKHHSCQDRYLGDGNLPFARPFLHP</sequence>
<keyword evidence="3" id="KW-1185">Reference proteome</keyword>